<evidence type="ECO:0000313" key="2">
    <source>
        <dbReference type="EMBL" id="OAQ65792.1"/>
    </source>
</evidence>
<keyword evidence="3" id="KW-1185">Reference proteome</keyword>
<dbReference type="CDD" id="cd07247">
    <property type="entry name" value="SgaA_N_like"/>
    <property type="match status" value="1"/>
</dbReference>
<dbReference type="KEGG" id="pchm:VFPPC_14238"/>
<protein>
    <submittedName>
        <fullName evidence="2">Lactoylglutathione lyase family protein</fullName>
    </submittedName>
</protein>
<accession>A0A179FJR6</accession>
<dbReference type="InterPro" id="IPR037523">
    <property type="entry name" value="VOC_core"/>
</dbReference>
<proteinExistence type="predicted"/>
<dbReference type="RefSeq" id="XP_018142879.1">
    <property type="nucleotide sequence ID" value="XM_018292007.1"/>
</dbReference>
<keyword evidence="2" id="KW-0456">Lyase</keyword>
<dbReference type="OrthoDB" id="447346at2759"/>
<dbReference type="GO" id="GO:0016829">
    <property type="term" value="F:lyase activity"/>
    <property type="evidence" value="ECO:0007669"/>
    <property type="project" value="UniProtKB-KW"/>
</dbReference>
<dbReference type="PANTHER" id="PTHR33993">
    <property type="entry name" value="GLYOXALASE-RELATED"/>
    <property type="match status" value="1"/>
</dbReference>
<dbReference type="Gene3D" id="3.10.180.10">
    <property type="entry name" value="2,3-Dihydroxybiphenyl 1,2-Dioxygenase, domain 1"/>
    <property type="match status" value="1"/>
</dbReference>
<dbReference type="PROSITE" id="PS51819">
    <property type="entry name" value="VOC"/>
    <property type="match status" value="1"/>
</dbReference>
<organism evidence="2 3">
    <name type="scientific">Pochonia chlamydosporia 170</name>
    <dbReference type="NCBI Taxonomy" id="1380566"/>
    <lineage>
        <taxon>Eukaryota</taxon>
        <taxon>Fungi</taxon>
        <taxon>Dikarya</taxon>
        <taxon>Ascomycota</taxon>
        <taxon>Pezizomycotina</taxon>
        <taxon>Sordariomycetes</taxon>
        <taxon>Hypocreomycetidae</taxon>
        <taxon>Hypocreales</taxon>
        <taxon>Clavicipitaceae</taxon>
        <taxon>Pochonia</taxon>
    </lineage>
</organism>
<reference evidence="2 3" key="1">
    <citation type="journal article" date="2016" name="PLoS Pathog.">
        <title>Biosynthesis of antibiotic leucinostatins in bio-control fungus Purpureocillium lilacinum and their inhibition on phytophthora revealed by genome mining.</title>
        <authorList>
            <person name="Wang G."/>
            <person name="Liu Z."/>
            <person name="Lin R."/>
            <person name="Li E."/>
            <person name="Mao Z."/>
            <person name="Ling J."/>
            <person name="Yang Y."/>
            <person name="Yin W.B."/>
            <person name="Xie B."/>
        </authorList>
    </citation>
    <scope>NUCLEOTIDE SEQUENCE [LARGE SCALE GENOMIC DNA]</scope>
    <source>
        <strain evidence="2">170</strain>
    </source>
</reference>
<dbReference type="Proteomes" id="UP000078397">
    <property type="component" value="Unassembled WGS sequence"/>
</dbReference>
<gene>
    <name evidence="2" type="ORF">VFPPC_14238</name>
</gene>
<dbReference type="EMBL" id="LSBJ02000004">
    <property type="protein sequence ID" value="OAQ65792.1"/>
    <property type="molecule type" value="Genomic_DNA"/>
</dbReference>
<dbReference type="InterPro" id="IPR029068">
    <property type="entry name" value="Glyas_Bleomycin-R_OHBP_Dase"/>
</dbReference>
<name>A0A179FJR6_METCM</name>
<dbReference type="InterPro" id="IPR052164">
    <property type="entry name" value="Anthracycline_SecMetBiosynth"/>
</dbReference>
<dbReference type="InterPro" id="IPR053863">
    <property type="entry name" value="Glyoxy/Ble-like_N"/>
</dbReference>
<comment type="caution">
    <text evidence="2">The sequence shown here is derived from an EMBL/GenBank/DDBJ whole genome shotgun (WGS) entry which is preliminary data.</text>
</comment>
<evidence type="ECO:0000313" key="3">
    <source>
        <dbReference type="Proteomes" id="UP000078397"/>
    </source>
</evidence>
<feature type="domain" description="VOC" evidence="1">
    <location>
        <begin position="12"/>
        <end position="142"/>
    </location>
</feature>
<dbReference type="SUPFAM" id="SSF54593">
    <property type="entry name" value="Glyoxalase/Bleomycin resistance protein/Dihydroxybiphenyl dioxygenase"/>
    <property type="match status" value="1"/>
</dbReference>
<dbReference type="Pfam" id="PF22677">
    <property type="entry name" value="Ble-like_N"/>
    <property type="match status" value="1"/>
</dbReference>
<dbReference type="AlphaFoldDB" id="A0A179FJR6"/>
<sequence length="143" mass="16133">MSNDCASPSFGQICWLELAVYDIKRASKLYSEVFGWKIDEKPMPVSRDGIDTMHMFESPEKKLGGGFLVMQEGYQMTRYGKLEKEVLPPLPTFCVKECNETLKQVEELGGSVQCPKTEIPNGMGHYARFNDSEGNIIGIWSQN</sequence>
<dbReference type="GeneID" id="28856001"/>
<evidence type="ECO:0000259" key="1">
    <source>
        <dbReference type="PROSITE" id="PS51819"/>
    </source>
</evidence>